<keyword evidence="3" id="KW-0949">S-adenosyl-L-methionine</keyword>
<dbReference type="InterPro" id="IPR029063">
    <property type="entry name" value="SAM-dependent_MTases_sf"/>
</dbReference>
<dbReference type="CDD" id="cd02440">
    <property type="entry name" value="AdoMet_MTases"/>
    <property type="match status" value="1"/>
</dbReference>
<evidence type="ECO:0000259" key="5">
    <source>
        <dbReference type="Pfam" id="PF13649"/>
    </source>
</evidence>
<dbReference type="InterPro" id="IPR041698">
    <property type="entry name" value="Methyltransf_25"/>
</dbReference>
<proteinExistence type="predicted"/>
<dbReference type="AlphaFoldDB" id="A0A8J6Y2N6"/>
<comment type="caution">
    <text evidence="6">The sequence shown here is derived from an EMBL/GenBank/DDBJ whole genome shotgun (WGS) entry which is preliminary data.</text>
</comment>
<dbReference type="Pfam" id="PF13649">
    <property type="entry name" value="Methyltransf_25"/>
    <property type="match status" value="1"/>
</dbReference>
<dbReference type="Proteomes" id="UP000648239">
    <property type="component" value="Unassembled WGS sequence"/>
</dbReference>
<evidence type="ECO:0000313" key="7">
    <source>
        <dbReference type="Proteomes" id="UP000648239"/>
    </source>
</evidence>
<dbReference type="PANTHER" id="PTHR43464:SF19">
    <property type="entry name" value="UBIQUINONE BIOSYNTHESIS O-METHYLTRANSFERASE, MITOCHONDRIAL"/>
    <property type="match status" value="1"/>
</dbReference>
<gene>
    <name evidence="6" type="ORF">IFK94_07460</name>
</gene>
<evidence type="ECO:0000256" key="1">
    <source>
        <dbReference type="ARBA" id="ARBA00022603"/>
    </source>
</evidence>
<dbReference type="Gene3D" id="3.40.50.150">
    <property type="entry name" value="Vaccinia Virus protein VP39"/>
    <property type="match status" value="1"/>
</dbReference>
<feature type="region of interest" description="Disordered" evidence="4">
    <location>
        <begin position="225"/>
        <end position="246"/>
    </location>
</feature>
<organism evidence="6 7">
    <name type="scientific">Candidatus Polarisedimenticola svalbardensis</name>
    <dbReference type="NCBI Taxonomy" id="2886004"/>
    <lineage>
        <taxon>Bacteria</taxon>
        <taxon>Pseudomonadati</taxon>
        <taxon>Acidobacteriota</taxon>
        <taxon>Candidatus Polarisedimenticolia</taxon>
        <taxon>Candidatus Polarisedimenticolales</taxon>
        <taxon>Candidatus Polarisedimenticolaceae</taxon>
        <taxon>Candidatus Polarisedimenticola</taxon>
    </lineage>
</organism>
<sequence length="266" mass="29993">MVWRGWDNAEIYHRFVSEHRIYRRLNQRMVELADLVGVRHVLDLGCGTGATALACLRVLDMDADLTGVDASEEMVEVARANILDPRARFHVAPASAVHSVVQGRFDRALCNAAFWQFPAAGPVFESLGRVLEPGARFVFNVPAERVEGERHAIHPFQIALARSLESRTGRRFEATSLTALSRSRIEERAADHGFTLEDDVRFTYTGVQRELMDLMTIPAMIGPLADGLSDQDRDQAVQEARDRSDPDEEVQVPWVFFLFKFRGQAR</sequence>
<accession>A0A8J6Y2N6</accession>
<protein>
    <submittedName>
        <fullName evidence="6">Class I SAM-dependent methyltransferase</fullName>
    </submittedName>
</protein>
<feature type="domain" description="Methyltransferase" evidence="5">
    <location>
        <begin position="41"/>
        <end position="134"/>
    </location>
</feature>
<evidence type="ECO:0000256" key="3">
    <source>
        <dbReference type="ARBA" id="ARBA00022691"/>
    </source>
</evidence>
<evidence type="ECO:0000256" key="4">
    <source>
        <dbReference type="SAM" id="MobiDB-lite"/>
    </source>
</evidence>
<keyword evidence="1 6" id="KW-0489">Methyltransferase</keyword>
<evidence type="ECO:0000313" key="6">
    <source>
        <dbReference type="EMBL" id="MBD3867944.1"/>
    </source>
</evidence>
<dbReference type="GO" id="GO:0008168">
    <property type="term" value="F:methyltransferase activity"/>
    <property type="evidence" value="ECO:0007669"/>
    <property type="project" value="UniProtKB-KW"/>
</dbReference>
<dbReference type="EMBL" id="JACXWD010000019">
    <property type="protein sequence ID" value="MBD3867944.1"/>
    <property type="molecule type" value="Genomic_DNA"/>
</dbReference>
<reference evidence="6 7" key="1">
    <citation type="submission" date="2020-08" db="EMBL/GenBank/DDBJ databases">
        <title>Acidobacteriota in marine sediments use diverse sulfur dissimilation pathways.</title>
        <authorList>
            <person name="Wasmund K."/>
        </authorList>
    </citation>
    <scope>NUCLEOTIDE SEQUENCE [LARGE SCALE GENOMIC DNA]</scope>
    <source>
        <strain evidence="6">MAG AM4</strain>
    </source>
</reference>
<feature type="compositionally biased region" description="Basic and acidic residues" evidence="4">
    <location>
        <begin position="230"/>
        <end position="244"/>
    </location>
</feature>
<keyword evidence="2" id="KW-0808">Transferase</keyword>
<dbReference type="PANTHER" id="PTHR43464">
    <property type="entry name" value="METHYLTRANSFERASE"/>
    <property type="match status" value="1"/>
</dbReference>
<dbReference type="SUPFAM" id="SSF53335">
    <property type="entry name" value="S-adenosyl-L-methionine-dependent methyltransferases"/>
    <property type="match status" value="1"/>
</dbReference>
<dbReference type="GO" id="GO:0032259">
    <property type="term" value="P:methylation"/>
    <property type="evidence" value="ECO:0007669"/>
    <property type="project" value="UniProtKB-KW"/>
</dbReference>
<name>A0A8J6Y2N6_9BACT</name>
<evidence type="ECO:0000256" key="2">
    <source>
        <dbReference type="ARBA" id="ARBA00022679"/>
    </source>
</evidence>